<keyword evidence="2" id="KW-1185">Reference proteome</keyword>
<dbReference type="AlphaFoldDB" id="A0A8B8GBU2"/>
<organism evidence="2 3">
    <name type="scientific">Sipha flava</name>
    <name type="common">yellow sugarcane aphid</name>
    <dbReference type="NCBI Taxonomy" id="143950"/>
    <lineage>
        <taxon>Eukaryota</taxon>
        <taxon>Metazoa</taxon>
        <taxon>Ecdysozoa</taxon>
        <taxon>Arthropoda</taxon>
        <taxon>Hexapoda</taxon>
        <taxon>Insecta</taxon>
        <taxon>Pterygota</taxon>
        <taxon>Neoptera</taxon>
        <taxon>Paraneoptera</taxon>
        <taxon>Hemiptera</taxon>
        <taxon>Sternorrhyncha</taxon>
        <taxon>Aphidomorpha</taxon>
        <taxon>Aphidoidea</taxon>
        <taxon>Aphididae</taxon>
        <taxon>Sipha</taxon>
    </lineage>
</organism>
<feature type="region of interest" description="Disordered" evidence="1">
    <location>
        <begin position="127"/>
        <end position="163"/>
    </location>
</feature>
<evidence type="ECO:0000313" key="2">
    <source>
        <dbReference type="Proteomes" id="UP000694846"/>
    </source>
</evidence>
<protein>
    <submittedName>
        <fullName evidence="3">Uncharacterized protein LOC112690320</fullName>
    </submittedName>
</protein>
<evidence type="ECO:0000313" key="3">
    <source>
        <dbReference type="RefSeq" id="XP_025420086.1"/>
    </source>
</evidence>
<dbReference type="CDD" id="cd15489">
    <property type="entry name" value="PHD_SF"/>
    <property type="match status" value="1"/>
</dbReference>
<feature type="compositionally biased region" description="Polar residues" evidence="1">
    <location>
        <begin position="127"/>
        <end position="137"/>
    </location>
</feature>
<dbReference type="InterPro" id="IPR011011">
    <property type="entry name" value="Znf_FYVE_PHD"/>
</dbReference>
<evidence type="ECO:0000256" key="1">
    <source>
        <dbReference type="SAM" id="MobiDB-lite"/>
    </source>
</evidence>
<feature type="compositionally biased region" description="Basic residues" evidence="1">
    <location>
        <begin position="144"/>
        <end position="154"/>
    </location>
</feature>
<gene>
    <name evidence="3" type="primary">LOC112690320</name>
</gene>
<dbReference type="Proteomes" id="UP000694846">
    <property type="component" value="Unplaced"/>
</dbReference>
<proteinExistence type="predicted"/>
<dbReference type="SUPFAM" id="SSF57903">
    <property type="entry name" value="FYVE/PHD zinc finger"/>
    <property type="match status" value="1"/>
</dbReference>
<name>A0A8B8GBU2_9HEMI</name>
<dbReference type="GeneID" id="112690320"/>
<sequence>MWRRECYFCRTKRSFTEKMTQCKNCRVMVHDRCLPPDVVGSTVSGLRSILKSTASDCESGQKGSPRVWHLDNLDLHGYGYHLHRDLEAFLVPCRTPPERDETVESVVAEFFKMFAGRADLSFKTAAVSSEEPNSTDVRSGNGGRSRRRRRRNGRRNANAITKN</sequence>
<dbReference type="RefSeq" id="XP_025420086.1">
    <property type="nucleotide sequence ID" value="XM_025564301.1"/>
</dbReference>
<accession>A0A8B8GBU2</accession>
<reference evidence="3" key="1">
    <citation type="submission" date="2025-08" db="UniProtKB">
        <authorList>
            <consortium name="RefSeq"/>
        </authorList>
    </citation>
    <scope>IDENTIFICATION</scope>
    <source>
        <tissue evidence="3">Whole body</tissue>
    </source>
</reference>